<dbReference type="PROSITE" id="PS00893">
    <property type="entry name" value="NUDIX_BOX"/>
    <property type="match status" value="1"/>
</dbReference>
<feature type="domain" description="Nudix hydrolase" evidence="5">
    <location>
        <begin position="11"/>
        <end position="162"/>
    </location>
</feature>
<dbReference type="EMBL" id="CP021330">
    <property type="protein sequence ID" value="AVX05569.1"/>
    <property type="molecule type" value="Genomic_DNA"/>
</dbReference>
<dbReference type="NCBIfam" id="NF001938">
    <property type="entry name" value="PRK00714.1-5"/>
    <property type="match status" value="1"/>
</dbReference>
<evidence type="ECO:0000256" key="1">
    <source>
        <dbReference type="ARBA" id="ARBA00001936"/>
    </source>
</evidence>
<comment type="cofactor">
    <cofactor evidence="4">
        <name>a divalent metal cation</name>
        <dbReference type="ChEBI" id="CHEBI:60240"/>
    </cofactor>
</comment>
<dbReference type="HAMAP" id="MF_00298">
    <property type="entry name" value="Nudix_RppH"/>
    <property type="match status" value="1"/>
</dbReference>
<dbReference type="PANTHER" id="PTHR11839:SF22">
    <property type="entry name" value="NUDIX HYDROLASE 26, CHLOROPLASTIC"/>
    <property type="match status" value="1"/>
</dbReference>
<dbReference type="EC" id="3.6.1.-" evidence="4"/>
<dbReference type="RefSeq" id="WP_117396410.1">
    <property type="nucleotide sequence ID" value="NZ_CP021330.1"/>
</dbReference>
<dbReference type="InterPro" id="IPR020084">
    <property type="entry name" value="NUDIX_hydrolase_CS"/>
</dbReference>
<evidence type="ECO:0000256" key="4">
    <source>
        <dbReference type="HAMAP-Rule" id="MF_00298"/>
    </source>
</evidence>
<dbReference type="InterPro" id="IPR000086">
    <property type="entry name" value="NUDIX_hydrolase_dom"/>
</dbReference>
<accession>A0A2R4MI45</accession>
<dbReference type="STRING" id="1122213.GCA_000423365_00754"/>
<comment type="cofactor">
    <cofactor evidence="1">
        <name>Mn(2+)</name>
        <dbReference type="ChEBI" id="CHEBI:29035"/>
    </cofactor>
</comment>
<comment type="cofactor">
    <cofactor evidence="2">
        <name>Mg(2+)</name>
        <dbReference type="ChEBI" id="CHEBI:18420"/>
    </cofactor>
</comment>
<evidence type="ECO:0000313" key="6">
    <source>
        <dbReference type="EMBL" id="AVX05569.1"/>
    </source>
</evidence>
<dbReference type="GO" id="GO:0008893">
    <property type="term" value="F:guanosine-3',5'-bis(diphosphate) 3'-diphosphatase activity"/>
    <property type="evidence" value="ECO:0007669"/>
    <property type="project" value="TreeGrafter"/>
</dbReference>
<dbReference type="AlphaFoldDB" id="A0A2R4MI45"/>
<keyword evidence="3 4" id="KW-0378">Hydrolase</keyword>
<evidence type="ECO:0000313" key="7">
    <source>
        <dbReference type="Proteomes" id="UP000258927"/>
    </source>
</evidence>
<organism evidence="6 7">
    <name type="scientific">Maritalea myrionectae</name>
    <dbReference type="NCBI Taxonomy" id="454601"/>
    <lineage>
        <taxon>Bacteria</taxon>
        <taxon>Pseudomonadati</taxon>
        <taxon>Pseudomonadota</taxon>
        <taxon>Alphaproteobacteria</taxon>
        <taxon>Hyphomicrobiales</taxon>
        <taxon>Devosiaceae</taxon>
        <taxon>Maritalea</taxon>
    </lineage>
</organism>
<keyword evidence="7" id="KW-1185">Reference proteome</keyword>
<dbReference type="InterPro" id="IPR020476">
    <property type="entry name" value="Nudix_hydrolase"/>
</dbReference>
<feature type="short sequence motif" description="Nudix box" evidence="4">
    <location>
        <begin position="49"/>
        <end position="70"/>
    </location>
</feature>
<proteinExistence type="inferred from homology"/>
<protein>
    <recommendedName>
        <fullName evidence="4">RNA pyrophosphohydrolase</fullName>
        <ecNumber evidence="4">3.6.1.-</ecNumber>
    </recommendedName>
    <alternativeName>
        <fullName evidence="4">(Di)nucleoside polyphosphate hydrolase</fullName>
    </alternativeName>
</protein>
<sequence length="174" mass="20179">MTQPIDREKMPYRFCAGVCVVNDKGEVFAGRRLAKPGVPQSHEWQFPQGGIDKGEDPLEAAKRELYEETNMSSIELIYEVPKWLSYDLPEELLGKALKGKYRGQQQRWFVFRFVGDESEINVERPADGTHPAEFSEWAWRPIDDMPDLIVPFKKELYQELVALVRPQIEGEHQI</sequence>
<evidence type="ECO:0000256" key="3">
    <source>
        <dbReference type="ARBA" id="ARBA00022801"/>
    </source>
</evidence>
<dbReference type="CDD" id="cd03671">
    <property type="entry name" value="NUDIX_Ap4A_hydrolase_plant_like"/>
    <property type="match status" value="1"/>
</dbReference>
<dbReference type="GO" id="GO:0034432">
    <property type="term" value="F:bis(5'-adenosyl)-pentaphosphatase activity"/>
    <property type="evidence" value="ECO:0007669"/>
    <property type="project" value="TreeGrafter"/>
</dbReference>
<reference evidence="6 7" key="1">
    <citation type="submission" date="2017-05" db="EMBL/GenBank/DDBJ databases">
        <title>Genome Analysis of Maritalea myrionectae HL2708#5.</title>
        <authorList>
            <consortium name="Cotde Inc.-PKNU"/>
            <person name="Jang D."/>
            <person name="Oh H.-M."/>
        </authorList>
    </citation>
    <scope>NUCLEOTIDE SEQUENCE [LARGE SCALE GENOMIC DNA]</scope>
    <source>
        <strain evidence="6 7">HL2708#5</strain>
    </source>
</reference>
<dbReference type="GO" id="GO:0019693">
    <property type="term" value="P:ribose phosphate metabolic process"/>
    <property type="evidence" value="ECO:0007669"/>
    <property type="project" value="TreeGrafter"/>
</dbReference>
<dbReference type="Proteomes" id="UP000258927">
    <property type="component" value="Chromosome"/>
</dbReference>
<dbReference type="KEGG" id="mmyr:MXMO3_03062"/>
<dbReference type="Pfam" id="PF00293">
    <property type="entry name" value="NUDIX"/>
    <property type="match status" value="1"/>
</dbReference>
<comment type="function">
    <text evidence="4">Accelerates the degradation of transcripts by removing pyrophosphate from the 5'-end of triphosphorylated RNA, leading to a more labile monophosphorylated state that can stimulate subsequent ribonuclease cleavage.</text>
</comment>
<dbReference type="Gene3D" id="3.90.79.10">
    <property type="entry name" value="Nucleoside Triphosphate Pyrophosphohydrolase"/>
    <property type="match status" value="1"/>
</dbReference>
<dbReference type="PRINTS" id="PR00502">
    <property type="entry name" value="NUDIXFAMILY"/>
</dbReference>
<dbReference type="InterPro" id="IPR022927">
    <property type="entry name" value="RppH"/>
</dbReference>
<dbReference type="PROSITE" id="PS51462">
    <property type="entry name" value="NUDIX"/>
    <property type="match status" value="1"/>
</dbReference>
<name>A0A2R4MI45_9HYPH</name>
<dbReference type="PANTHER" id="PTHR11839">
    <property type="entry name" value="UDP/ADP-SUGAR PYROPHOSPHATASE"/>
    <property type="match status" value="1"/>
</dbReference>
<gene>
    <name evidence="4" type="primary">rppH</name>
    <name evidence="4" type="synonym">nudH</name>
    <name evidence="6" type="ORF">MXMO3_03062</name>
</gene>
<evidence type="ECO:0000259" key="5">
    <source>
        <dbReference type="PROSITE" id="PS51462"/>
    </source>
</evidence>
<evidence type="ECO:0000256" key="2">
    <source>
        <dbReference type="ARBA" id="ARBA00001946"/>
    </source>
</evidence>
<dbReference type="GO" id="GO:0006753">
    <property type="term" value="P:nucleoside phosphate metabolic process"/>
    <property type="evidence" value="ECO:0007669"/>
    <property type="project" value="TreeGrafter"/>
</dbReference>
<comment type="similarity">
    <text evidence="4">Belongs to the Nudix hydrolase family. RppH subfamily.</text>
</comment>
<dbReference type="SUPFAM" id="SSF55811">
    <property type="entry name" value="Nudix"/>
    <property type="match status" value="1"/>
</dbReference>
<dbReference type="InterPro" id="IPR015797">
    <property type="entry name" value="NUDIX_hydrolase-like_dom_sf"/>
</dbReference>